<gene>
    <name evidence="2" type="ORF">MIND_01427700</name>
</gene>
<feature type="signal peptide" evidence="1">
    <location>
        <begin position="1"/>
        <end position="18"/>
    </location>
</feature>
<name>A0A8H6RYA4_9AGAR</name>
<protein>
    <submittedName>
        <fullName evidence="2">Uncharacterized protein</fullName>
    </submittedName>
</protein>
<evidence type="ECO:0000313" key="3">
    <source>
        <dbReference type="Proteomes" id="UP000636479"/>
    </source>
</evidence>
<dbReference type="AlphaFoldDB" id="A0A8H6RYA4"/>
<dbReference type="Proteomes" id="UP000636479">
    <property type="component" value="Unassembled WGS sequence"/>
</dbReference>
<organism evidence="2 3">
    <name type="scientific">Mycena indigotica</name>
    <dbReference type="NCBI Taxonomy" id="2126181"/>
    <lineage>
        <taxon>Eukaryota</taxon>
        <taxon>Fungi</taxon>
        <taxon>Dikarya</taxon>
        <taxon>Basidiomycota</taxon>
        <taxon>Agaricomycotina</taxon>
        <taxon>Agaricomycetes</taxon>
        <taxon>Agaricomycetidae</taxon>
        <taxon>Agaricales</taxon>
        <taxon>Marasmiineae</taxon>
        <taxon>Mycenaceae</taxon>
        <taxon>Mycena</taxon>
    </lineage>
</organism>
<comment type="caution">
    <text evidence="2">The sequence shown here is derived from an EMBL/GenBank/DDBJ whole genome shotgun (WGS) entry which is preliminary data.</text>
</comment>
<reference evidence="2" key="1">
    <citation type="submission" date="2020-05" db="EMBL/GenBank/DDBJ databases">
        <title>Mycena genomes resolve the evolution of fungal bioluminescence.</title>
        <authorList>
            <person name="Tsai I.J."/>
        </authorList>
    </citation>
    <scope>NUCLEOTIDE SEQUENCE</scope>
    <source>
        <strain evidence="2">171206Taipei</strain>
    </source>
</reference>
<keyword evidence="1" id="KW-0732">Signal</keyword>
<proteinExistence type="predicted"/>
<evidence type="ECO:0000256" key="1">
    <source>
        <dbReference type="SAM" id="SignalP"/>
    </source>
</evidence>
<feature type="chain" id="PRO_5034652930" evidence="1">
    <location>
        <begin position="19"/>
        <end position="261"/>
    </location>
</feature>
<sequence>MHLLRVLCTLLFVLAAAAASLEEVALLSKRNAAIVRVAPTRIWDRAQTNAMRLQAGLGPRAPIRRGTGTDTAKRITTSATTNIQFGVRILDAGSGGISGYLRTNGIQYYVTESLDNASPFSATVFVEGITTGVTIRSESIGFPYLAGLMEGGTALLADNAGYAVLGGSLFTTDPGAEPGAPNGGGTSIFMWQYATAIWTYSATTGAVGAAWVNNFGYPAPPITILWDAVSGTVYLTADPAGLAVAYPNTIPVTFEVFPLGA</sequence>
<evidence type="ECO:0000313" key="2">
    <source>
        <dbReference type="EMBL" id="KAF7288611.1"/>
    </source>
</evidence>
<dbReference type="RefSeq" id="XP_037212930.1">
    <property type="nucleotide sequence ID" value="XM_037370659.1"/>
</dbReference>
<dbReference type="GeneID" id="59353175"/>
<dbReference type="EMBL" id="JACAZF010000020">
    <property type="protein sequence ID" value="KAF7288611.1"/>
    <property type="molecule type" value="Genomic_DNA"/>
</dbReference>
<keyword evidence="3" id="KW-1185">Reference proteome</keyword>
<accession>A0A8H6RYA4</accession>